<accession>A0A5B8SRT4</accession>
<evidence type="ECO:0000313" key="10">
    <source>
        <dbReference type="Proteomes" id="UP000321272"/>
    </source>
</evidence>
<dbReference type="PANTHER" id="PTHR13604:SF0">
    <property type="entry name" value="ABASIC SITE PROCESSING PROTEIN HMCES"/>
    <property type="match status" value="1"/>
</dbReference>
<dbReference type="Gene3D" id="3.90.1680.10">
    <property type="entry name" value="SOS response associated peptidase-like"/>
    <property type="match status" value="1"/>
</dbReference>
<evidence type="ECO:0000256" key="4">
    <source>
        <dbReference type="ARBA" id="ARBA00022801"/>
    </source>
</evidence>
<dbReference type="InterPro" id="IPR036590">
    <property type="entry name" value="SRAP-like"/>
</dbReference>
<evidence type="ECO:0000256" key="2">
    <source>
        <dbReference type="ARBA" id="ARBA00022670"/>
    </source>
</evidence>
<protein>
    <recommendedName>
        <fullName evidence="8">Abasic site processing protein</fullName>
        <ecNumber evidence="8">3.4.-.-</ecNumber>
    </recommendedName>
</protein>
<keyword evidence="2 8" id="KW-0645">Protease</keyword>
<dbReference type="Pfam" id="PF02586">
    <property type="entry name" value="SRAP"/>
    <property type="match status" value="1"/>
</dbReference>
<keyword evidence="7" id="KW-0456">Lyase</keyword>
<dbReference type="GO" id="GO:0008233">
    <property type="term" value="F:peptidase activity"/>
    <property type="evidence" value="ECO:0007669"/>
    <property type="project" value="UniProtKB-KW"/>
</dbReference>
<evidence type="ECO:0000313" key="9">
    <source>
        <dbReference type="EMBL" id="QEA38677.1"/>
    </source>
</evidence>
<keyword evidence="4 8" id="KW-0378">Hydrolase</keyword>
<dbReference type="EMBL" id="CP042382">
    <property type="protein sequence ID" value="QEA38677.1"/>
    <property type="molecule type" value="Genomic_DNA"/>
</dbReference>
<dbReference type="RefSeq" id="WP_147183739.1">
    <property type="nucleotide sequence ID" value="NZ_CP042382.1"/>
</dbReference>
<name>A0A5B8SRT4_9GAMM</name>
<keyword evidence="6" id="KW-0238">DNA-binding</keyword>
<comment type="similarity">
    <text evidence="1 8">Belongs to the SOS response-associated peptidase family.</text>
</comment>
<dbReference type="OrthoDB" id="6192129at2"/>
<evidence type="ECO:0000256" key="7">
    <source>
        <dbReference type="ARBA" id="ARBA00023239"/>
    </source>
</evidence>
<gene>
    <name evidence="9" type="ORF">FGL86_06035</name>
</gene>
<keyword evidence="3" id="KW-0227">DNA damage</keyword>
<dbReference type="AlphaFoldDB" id="A0A5B8SRT4"/>
<keyword evidence="5" id="KW-0190">Covalent protein-DNA linkage</keyword>
<dbReference type="GO" id="GO:0106300">
    <property type="term" value="P:protein-DNA covalent cross-linking repair"/>
    <property type="evidence" value="ECO:0007669"/>
    <property type="project" value="InterPro"/>
</dbReference>
<dbReference type="GO" id="GO:0006508">
    <property type="term" value="P:proteolysis"/>
    <property type="evidence" value="ECO:0007669"/>
    <property type="project" value="UniProtKB-KW"/>
</dbReference>
<dbReference type="GO" id="GO:0016829">
    <property type="term" value="F:lyase activity"/>
    <property type="evidence" value="ECO:0007669"/>
    <property type="project" value="UniProtKB-KW"/>
</dbReference>
<dbReference type="PANTHER" id="PTHR13604">
    <property type="entry name" value="DC12-RELATED"/>
    <property type="match status" value="1"/>
</dbReference>
<evidence type="ECO:0000256" key="5">
    <source>
        <dbReference type="ARBA" id="ARBA00023124"/>
    </source>
</evidence>
<evidence type="ECO:0000256" key="8">
    <source>
        <dbReference type="RuleBase" id="RU364100"/>
    </source>
</evidence>
<dbReference type="GO" id="GO:0003697">
    <property type="term" value="F:single-stranded DNA binding"/>
    <property type="evidence" value="ECO:0007669"/>
    <property type="project" value="InterPro"/>
</dbReference>
<dbReference type="EC" id="3.4.-.-" evidence="8"/>
<keyword evidence="10" id="KW-1185">Reference proteome</keyword>
<organism evidence="9 10">
    <name type="scientific">Pistricoccus aurantiacus</name>
    <dbReference type="NCBI Taxonomy" id="1883414"/>
    <lineage>
        <taxon>Bacteria</taxon>
        <taxon>Pseudomonadati</taxon>
        <taxon>Pseudomonadota</taxon>
        <taxon>Gammaproteobacteria</taxon>
        <taxon>Oceanospirillales</taxon>
        <taxon>Halomonadaceae</taxon>
        <taxon>Pistricoccus</taxon>
    </lineage>
</organism>
<dbReference type="KEGG" id="paur:FGL86_06035"/>
<reference evidence="9 10" key="1">
    <citation type="submission" date="2019-06" db="EMBL/GenBank/DDBJ databases">
        <title>Genome analyses of bacteria isolated from kimchi.</title>
        <authorList>
            <person name="Lee S."/>
            <person name="Ahn S."/>
            <person name="Roh S."/>
        </authorList>
    </citation>
    <scope>NUCLEOTIDE SEQUENCE [LARGE SCALE GENOMIC DNA]</scope>
    <source>
        <strain evidence="9 10">CBA4606</strain>
    </source>
</reference>
<evidence type="ECO:0000256" key="1">
    <source>
        <dbReference type="ARBA" id="ARBA00008136"/>
    </source>
</evidence>
<dbReference type="InterPro" id="IPR003738">
    <property type="entry name" value="SRAP"/>
</dbReference>
<sequence>MCGRFALYSPYPSLAASLRLPLEATEADLVPRYNVAPGTWISAVRRLDDEGPLVLDAVWWGYYPHWAGEDAPEPINARVEKVATSRYFRGAFAHHRCLVPANGWFEWTPVDGKKQPHFLTRDDGQPLWLAGIWSERPDGKPGCAILTEPARGVAKQIHDRMPLALDAESLAPWLDPHLTDRETMRQTVRHLDPRQITHWPVSTRVNASTHDDDSLIAPLPSL</sequence>
<dbReference type="Proteomes" id="UP000321272">
    <property type="component" value="Chromosome"/>
</dbReference>
<evidence type="ECO:0000256" key="3">
    <source>
        <dbReference type="ARBA" id="ARBA00022763"/>
    </source>
</evidence>
<proteinExistence type="inferred from homology"/>
<evidence type="ECO:0000256" key="6">
    <source>
        <dbReference type="ARBA" id="ARBA00023125"/>
    </source>
</evidence>
<dbReference type="SUPFAM" id="SSF143081">
    <property type="entry name" value="BB1717-like"/>
    <property type="match status" value="1"/>
</dbReference>